<dbReference type="KEGG" id="npu:Npun_R2093"/>
<dbReference type="InterPro" id="IPR009717">
    <property type="entry name" value="Mo-dep_Nase_C"/>
</dbReference>
<reference evidence="2 3" key="2">
    <citation type="journal article" date="2013" name="Plant Physiol.">
        <title>A Nostoc punctiforme Sugar Transporter Necessary to Establish a Cyanobacterium-Plant Symbiosis.</title>
        <authorList>
            <person name="Ekman M."/>
            <person name="Picossi S."/>
            <person name="Campbell E.L."/>
            <person name="Meeks J.C."/>
            <person name="Flores E."/>
        </authorList>
    </citation>
    <scope>NUCLEOTIDE SEQUENCE [LARGE SCALE GENOMIC DNA]</scope>
    <source>
        <strain evidence="3">ATCC 29133 / PCC 73102</strain>
    </source>
</reference>
<dbReference type="Pfam" id="PF06967">
    <property type="entry name" value="Mo-nitro_C"/>
    <property type="match status" value="1"/>
</dbReference>
<sequence length="88" mass="10263">MNVHKLDILQIVQQKLDTIEIHNTALAQLLCRVIPSTCPFERNINLFGYLIMYIPPLCKLNPLYNQLIELRFRASCYLAQHHENASKL</sequence>
<dbReference type="HOGENOM" id="CLU_156633_1_0_3"/>
<gene>
    <name evidence="2" type="ordered locus">Npun_R2093</name>
</gene>
<proteinExistence type="predicted"/>
<accession>B2J552</accession>
<name>B2J552_NOSP7</name>
<feature type="domain" description="Mo-dependent nitrogenase C-terminal" evidence="1">
    <location>
        <begin position="8"/>
        <end position="83"/>
    </location>
</feature>
<organism evidence="2 3">
    <name type="scientific">Nostoc punctiforme (strain ATCC 29133 / PCC 73102)</name>
    <dbReference type="NCBI Taxonomy" id="63737"/>
    <lineage>
        <taxon>Bacteria</taxon>
        <taxon>Bacillati</taxon>
        <taxon>Cyanobacteriota</taxon>
        <taxon>Cyanophyceae</taxon>
        <taxon>Nostocales</taxon>
        <taxon>Nostocaceae</taxon>
        <taxon>Nostoc</taxon>
    </lineage>
</organism>
<dbReference type="PhylomeDB" id="B2J552"/>
<dbReference type="EMBL" id="CP001037">
    <property type="protein sequence ID" value="ACC80712.1"/>
    <property type="molecule type" value="Genomic_DNA"/>
</dbReference>
<dbReference type="RefSeq" id="WP_012408717.1">
    <property type="nucleotide sequence ID" value="NC_010628.1"/>
</dbReference>
<reference evidence="3" key="1">
    <citation type="submission" date="2008-04" db="EMBL/GenBank/DDBJ databases">
        <title>Complete sequence of chromosome of Nostoc punctiforme ATCC 29133.</title>
        <authorList>
            <consortium name="US DOE Joint Genome Institute"/>
            <person name="Copeland A."/>
            <person name="Lucas S."/>
            <person name="Lapidus A."/>
            <person name="Glavina del Rio T."/>
            <person name="Dalin E."/>
            <person name="Tice H."/>
            <person name="Pitluck S."/>
            <person name="Chain P."/>
            <person name="Malfatti S."/>
            <person name="Shin M."/>
            <person name="Vergez L."/>
            <person name="Schmutz J."/>
            <person name="Larimer F."/>
            <person name="Land M."/>
            <person name="Hauser L."/>
            <person name="Kyrpides N."/>
            <person name="Kim E."/>
            <person name="Meeks J.C."/>
            <person name="Elhai J."/>
            <person name="Campbell E.L."/>
            <person name="Thiel T."/>
            <person name="Longmire J."/>
            <person name="Potts M."/>
            <person name="Atlas R."/>
        </authorList>
    </citation>
    <scope>NUCLEOTIDE SEQUENCE [LARGE SCALE GENOMIC DNA]</scope>
    <source>
        <strain evidence="3">ATCC 29133 / PCC 73102</strain>
    </source>
</reference>
<keyword evidence="3" id="KW-1185">Reference proteome</keyword>
<evidence type="ECO:0000259" key="1">
    <source>
        <dbReference type="Pfam" id="PF06967"/>
    </source>
</evidence>
<dbReference type="AlphaFoldDB" id="B2J552"/>
<protein>
    <submittedName>
        <fullName evidence="2">Mo-dependent nitrogenase family protein</fullName>
    </submittedName>
</protein>
<dbReference type="STRING" id="63737.Npun_R2093"/>
<dbReference type="eggNOG" id="COG3793">
    <property type="taxonomic scope" value="Bacteria"/>
</dbReference>
<dbReference type="OrthoDB" id="516441at2"/>
<evidence type="ECO:0000313" key="2">
    <source>
        <dbReference type="EMBL" id="ACC80712.1"/>
    </source>
</evidence>
<dbReference type="EnsemblBacteria" id="ACC80712">
    <property type="protein sequence ID" value="ACC80712"/>
    <property type="gene ID" value="Npun_R2093"/>
</dbReference>
<evidence type="ECO:0000313" key="3">
    <source>
        <dbReference type="Proteomes" id="UP000001191"/>
    </source>
</evidence>
<dbReference type="Proteomes" id="UP000001191">
    <property type="component" value="Chromosome"/>
</dbReference>